<dbReference type="AlphaFoldDB" id="A0A8S0WTK3"/>
<feature type="region of interest" description="Disordered" evidence="1">
    <location>
        <begin position="27"/>
        <end position="50"/>
    </location>
</feature>
<dbReference type="EMBL" id="CACVBS010000047">
    <property type="protein sequence ID" value="CAA7265256.1"/>
    <property type="molecule type" value="Genomic_DNA"/>
</dbReference>
<reference evidence="2 3" key="1">
    <citation type="submission" date="2020-01" db="EMBL/GenBank/DDBJ databases">
        <authorList>
            <person name="Gupta K D."/>
        </authorList>
    </citation>
    <scope>NUCLEOTIDE SEQUENCE [LARGE SCALE GENOMIC DNA]</scope>
</reference>
<dbReference type="Proteomes" id="UP000467700">
    <property type="component" value="Unassembled WGS sequence"/>
</dbReference>
<evidence type="ECO:0000256" key="1">
    <source>
        <dbReference type="SAM" id="MobiDB-lite"/>
    </source>
</evidence>
<accession>A0A8S0WTK3</accession>
<proteinExistence type="predicted"/>
<evidence type="ECO:0000313" key="2">
    <source>
        <dbReference type="EMBL" id="CAA7265256.1"/>
    </source>
</evidence>
<name>A0A8S0WTK3_CYCAE</name>
<evidence type="ECO:0000313" key="3">
    <source>
        <dbReference type="Proteomes" id="UP000467700"/>
    </source>
</evidence>
<gene>
    <name evidence="2" type="ORF">AAE3_LOCUS7431</name>
</gene>
<keyword evidence="3" id="KW-1185">Reference proteome</keyword>
<comment type="caution">
    <text evidence="2">The sequence shown here is derived from an EMBL/GenBank/DDBJ whole genome shotgun (WGS) entry which is preliminary data.</text>
</comment>
<protein>
    <submittedName>
        <fullName evidence="2">Uncharacterized protein</fullName>
    </submittedName>
</protein>
<dbReference type="OrthoDB" id="3268967at2759"/>
<organism evidence="2 3">
    <name type="scientific">Cyclocybe aegerita</name>
    <name type="common">Black poplar mushroom</name>
    <name type="synonym">Agrocybe aegerita</name>
    <dbReference type="NCBI Taxonomy" id="1973307"/>
    <lineage>
        <taxon>Eukaryota</taxon>
        <taxon>Fungi</taxon>
        <taxon>Dikarya</taxon>
        <taxon>Basidiomycota</taxon>
        <taxon>Agaricomycotina</taxon>
        <taxon>Agaricomycetes</taxon>
        <taxon>Agaricomycetidae</taxon>
        <taxon>Agaricales</taxon>
        <taxon>Agaricineae</taxon>
        <taxon>Bolbitiaceae</taxon>
        <taxon>Cyclocybe</taxon>
    </lineage>
</organism>
<sequence length="149" mass="16386">MSQYDCKIVYVQGDVNTVADALSRLPTETTKSSTRAERKAPGPWDLDNEPDNTLCVVLERPEVSPADIAEGLTGRPAVAATKLSVSADKKFLEAIRVGYNEDPWTKKMKSVKKGMAGISEKDGLWFLAHDTLGHFGTDKTYGSLRDAYY</sequence>